<keyword evidence="10" id="KW-1185">Reference proteome</keyword>
<dbReference type="SUPFAM" id="SSF55083">
    <property type="entry name" value="6-hydroxymethyl-7,8-dihydropterin pyrophosphokinase, HPPK"/>
    <property type="match status" value="1"/>
</dbReference>
<dbReference type="STRING" id="1209072.GCA_000766945_01366"/>
<accession>A0A266Q9S0</accession>
<evidence type="ECO:0000256" key="4">
    <source>
        <dbReference type="ARBA" id="ARBA00022741"/>
    </source>
</evidence>
<dbReference type="InterPro" id="IPR000550">
    <property type="entry name" value="Hppk"/>
</dbReference>
<keyword evidence="7" id="KW-0289">Folate biosynthesis</keyword>
<evidence type="ECO:0000313" key="9">
    <source>
        <dbReference type="EMBL" id="OZY86624.1"/>
    </source>
</evidence>
<dbReference type="EMBL" id="NHNI01000001">
    <property type="protein sequence ID" value="OZY86624.1"/>
    <property type="molecule type" value="Genomic_DNA"/>
</dbReference>
<dbReference type="UniPathway" id="UPA00077">
    <property type="reaction ID" value="UER00155"/>
</dbReference>
<dbReference type="AlphaFoldDB" id="A0A266Q9S0"/>
<dbReference type="PANTHER" id="PTHR43071">
    <property type="entry name" value="2-AMINO-4-HYDROXY-6-HYDROXYMETHYLDIHYDROPTERIDINE PYROPHOSPHOKINASE"/>
    <property type="match status" value="1"/>
</dbReference>
<proteinExistence type="predicted"/>
<dbReference type="GO" id="GO:0003848">
    <property type="term" value="F:2-amino-4-hydroxy-6-hydroxymethyldihydropteridine diphosphokinase activity"/>
    <property type="evidence" value="ECO:0007669"/>
    <property type="project" value="UniProtKB-EC"/>
</dbReference>
<keyword evidence="4" id="KW-0547">Nucleotide-binding</keyword>
<keyword evidence="5 9" id="KW-0418">Kinase</keyword>
<dbReference type="Pfam" id="PF01288">
    <property type="entry name" value="HPPK"/>
    <property type="match status" value="1"/>
</dbReference>
<dbReference type="Gene3D" id="3.30.70.560">
    <property type="entry name" value="7,8-Dihydro-6-hydroxymethylpterin-pyrophosphokinase HPPK"/>
    <property type="match status" value="1"/>
</dbReference>
<evidence type="ECO:0000313" key="10">
    <source>
        <dbReference type="Proteomes" id="UP000216101"/>
    </source>
</evidence>
<evidence type="ECO:0000256" key="5">
    <source>
        <dbReference type="ARBA" id="ARBA00022777"/>
    </source>
</evidence>
<dbReference type="NCBIfam" id="TIGR01498">
    <property type="entry name" value="folK"/>
    <property type="match status" value="1"/>
</dbReference>
<dbReference type="GO" id="GO:0005524">
    <property type="term" value="F:ATP binding"/>
    <property type="evidence" value="ECO:0007669"/>
    <property type="project" value="UniProtKB-KW"/>
</dbReference>
<evidence type="ECO:0000256" key="6">
    <source>
        <dbReference type="ARBA" id="ARBA00022840"/>
    </source>
</evidence>
<keyword evidence="3" id="KW-0808">Transferase</keyword>
<dbReference type="PANTHER" id="PTHR43071:SF2">
    <property type="entry name" value="2-AMINO-4-HYDROXY-6-HYDROXYMETHYLDIHYDROPTERIDINE PYROPHOSPHOKINASE"/>
    <property type="match status" value="1"/>
</dbReference>
<evidence type="ECO:0000256" key="3">
    <source>
        <dbReference type="ARBA" id="ARBA00022679"/>
    </source>
</evidence>
<comment type="pathway">
    <text evidence="1">Cofactor biosynthesis; tetrahydrofolate biosynthesis; 2-amino-4-hydroxy-6-hydroxymethyl-7,8-dihydropteridine diphosphate from 7,8-dihydroneopterin triphosphate: step 4/4.</text>
</comment>
<comment type="caution">
    <text evidence="9">The sequence shown here is derived from an EMBL/GenBank/DDBJ whole genome shotgun (WGS) entry which is preliminary data.</text>
</comment>
<dbReference type="EC" id="2.7.6.3" evidence="2"/>
<keyword evidence="6" id="KW-0067">ATP-binding</keyword>
<dbReference type="RefSeq" id="WP_094984249.1">
    <property type="nucleotide sequence ID" value="NZ_NHNI01000001.1"/>
</dbReference>
<sequence length="171" mass="19207">MTAIYLSLGSNVERYKHITAALDALEHLLGDLTISSVYESKSIGFDGSNFFNLVVGAHTHLAIVELSEVLKRIEDENGRKRSGPKFSPRTLDIDILTYGDFVGLEGGIELPRAEITKNAFVLLPLAEIAPQVCHPQLQKTYGELWQEYDQTSQSLWAIDFEWRGKKISARR</sequence>
<dbReference type="GO" id="GO:0046654">
    <property type="term" value="P:tetrahydrofolate biosynthetic process"/>
    <property type="evidence" value="ECO:0007669"/>
    <property type="project" value="UniProtKB-UniPathway"/>
</dbReference>
<gene>
    <name evidence="9" type="ORF">CBP51_06290</name>
</gene>
<evidence type="ECO:0000256" key="2">
    <source>
        <dbReference type="ARBA" id="ARBA00013253"/>
    </source>
</evidence>
<reference evidence="10" key="1">
    <citation type="submission" date="2017-05" db="EMBL/GenBank/DDBJ databases">
        <authorList>
            <person name="Barney B.M."/>
        </authorList>
    </citation>
    <scope>NUCLEOTIDE SEQUENCE [LARGE SCALE GENOMIC DNA]</scope>
    <source>
        <strain evidence="10">PSBB022</strain>
    </source>
</reference>
<protein>
    <recommendedName>
        <fullName evidence="2">2-amino-4-hydroxy-6-hydroxymethyldihydropteridine diphosphokinase</fullName>
        <ecNumber evidence="2">2.7.6.3</ecNumber>
    </recommendedName>
</protein>
<dbReference type="GO" id="GO:0016301">
    <property type="term" value="F:kinase activity"/>
    <property type="evidence" value="ECO:0007669"/>
    <property type="project" value="UniProtKB-KW"/>
</dbReference>
<feature type="domain" description="7,8-dihydro-6-hydroxymethylpterin-pyrophosphokinase" evidence="8">
    <location>
        <begin position="5"/>
        <end position="130"/>
    </location>
</feature>
<dbReference type="CDD" id="cd00483">
    <property type="entry name" value="HPPK"/>
    <property type="match status" value="1"/>
</dbReference>
<dbReference type="GO" id="GO:0046656">
    <property type="term" value="P:folic acid biosynthetic process"/>
    <property type="evidence" value="ECO:0007669"/>
    <property type="project" value="UniProtKB-KW"/>
</dbReference>
<evidence type="ECO:0000259" key="8">
    <source>
        <dbReference type="Pfam" id="PF01288"/>
    </source>
</evidence>
<name>A0A266Q9S0_9GAMM</name>
<dbReference type="InterPro" id="IPR035907">
    <property type="entry name" value="Hppk_sf"/>
</dbReference>
<evidence type="ECO:0000256" key="7">
    <source>
        <dbReference type="ARBA" id="ARBA00022909"/>
    </source>
</evidence>
<evidence type="ECO:0000256" key="1">
    <source>
        <dbReference type="ARBA" id="ARBA00005051"/>
    </source>
</evidence>
<dbReference type="Proteomes" id="UP000216101">
    <property type="component" value="Unassembled WGS sequence"/>
</dbReference>
<organism evidence="9 10">
    <name type="scientific">Cellvibrio mixtus</name>
    <dbReference type="NCBI Taxonomy" id="39650"/>
    <lineage>
        <taxon>Bacteria</taxon>
        <taxon>Pseudomonadati</taxon>
        <taxon>Pseudomonadota</taxon>
        <taxon>Gammaproteobacteria</taxon>
        <taxon>Cellvibrionales</taxon>
        <taxon>Cellvibrionaceae</taxon>
        <taxon>Cellvibrio</taxon>
    </lineage>
</organism>